<dbReference type="SMART" id="SM00834">
    <property type="entry name" value="CxxC_CXXC_SSSS"/>
    <property type="match status" value="1"/>
</dbReference>
<evidence type="ECO:0000313" key="2">
    <source>
        <dbReference type="EMBL" id="QYD71177.1"/>
    </source>
</evidence>
<evidence type="ECO:0000259" key="1">
    <source>
        <dbReference type="PROSITE" id="PS00028"/>
    </source>
</evidence>
<dbReference type="PROSITE" id="PS00028">
    <property type="entry name" value="ZINC_FINGER_C2H2_1"/>
    <property type="match status" value="1"/>
</dbReference>
<dbReference type="InterPro" id="IPR013087">
    <property type="entry name" value="Znf_C2H2_type"/>
</dbReference>
<dbReference type="NCBIfam" id="TIGR02605">
    <property type="entry name" value="CxxC_CxxC_SSSS"/>
    <property type="match status" value="1"/>
</dbReference>
<reference evidence="2 3" key="1">
    <citation type="submission" date="2021-07" db="EMBL/GenBank/DDBJ databases">
        <title>Paraburkholderia edwinii protects Aspergillus sp. from phenazines by acting as a toxin sponge.</title>
        <authorList>
            <person name="Dahlstrom K.M."/>
            <person name="Newman D.K."/>
        </authorList>
    </citation>
    <scope>NUCLEOTIDE SEQUENCE [LARGE SCALE GENOMIC DNA]</scope>
    <source>
        <strain evidence="2 3">Pe01</strain>
    </source>
</reference>
<dbReference type="Gene3D" id="2.20.28.30">
    <property type="entry name" value="RNA polymerase ii, chain L"/>
    <property type="match status" value="1"/>
</dbReference>
<organism evidence="2 3">
    <name type="scientific">Paraburkholderia edwinii</name>
    <dbReference type="NCBI Taxonomy" id="2861782"/>
    <lineage>
        <taxon>Bacteria</taxon>
        <taxon>Pseudomonadati</taxon>
        <taxon>Pseudomonadota</taxon>
        <taxon>Betaproteobacteria</taxon>
        <taxon>Burkholderiales</taxon>
        <taxon>Burkholderiaceae</taxon>
        <taxon>Paraburkholderia</taxon>
    </lineage>
</organism>
<feature type="domain" description="C2H2-type" evidence="1">
    <location>
        <begin position="8"/>
        <end position="28"/>
    </location>
</feature>
<evidence type="ECO:0000313" key="3">
    <source>
        <dbReference type="Proteomes" id="UP000826462"/>
    </source>
</evidence>
<accession>A0ABX8UQA6</accession>
<dbReference type="Pfam" id="PF09723">
    <property type="entry name" value="Zn_ribbon_8"/>
    <property type="match status" value="1"/>
</dbReference>
<dbReference type="Proteomes" id="UP000826462">
    <property type="component" value="Chromosome 2"/>
</dbReference>
<gene>
    <name evidence="2" type="ORF">KZJ38_29455</name>
</gene>
<sequence>MPTYEYRCEQCGEKFEHAEHISEHPTAHPACPKCGSEKVQHLPTQFVVKTSRKS</sequence>
<dbReference type="EMBL" id="CP080096">
    <property type="protein sequence ID" value="QYD71177.1"/>
    <property type="molecule type" value="Genomic_DNA"/>
</dbReference>
<dbReference type="RefSeq" id="WP_219800610.1">
    <property type="nucleotide sequence ID" value="NZ_CP080096.1"/>
</dbReference>
<protein>
    <submittedName>
        <fullName evidence="2">Zinc ribbon domain-containing protein</fullName>
    </submittedName>
</protein>
<name>A0ABX8UQA6_9BURK</name>
<proteinExistence type="predicted"/>
<keyword evidence="3" id="KW-1185">Reference proteome</keyword>
<dbReference type="InterPro" id="IPR013429">
    <property type="entry name" value="Regulatory_FmdB_Zinc_ribbon"/>
</dbReference>